<feature type="region of interest" description="Disordered" evidence="1">
    <location>
        <begin position="550"/>
        <end position="578"/>
    </location>
</feature>
<comment type="caution">
    <text evidence="2">The sequence shown here is derived from an EMBL/GenBank/DDBJ whole genome shotgun (WGS) entry which is preliminary data.</text>
</comment>
<keyword evidence="3" id="KW-1185">Reference proteome</keyword>
<evidence type="ECO:0000313" key="2">
    <source>
        <dbReference type="EMBL" id="KAJ7692528.1"/>
    </source>
</evidence>
<feature type="region of interest" description="Disordered" evidence="1">
    <location>
        <begin position="176"/>
        <end position="217"/>
    </location>
</feature>
<feature type="region of interest" description="Disordered" evidence="1">
    <location>
        <begin position="41"/>
        <end position="64"/>
    </location>
</feature>
<dbReference type="EMBL" id="JARKIE010000051">
    <property type="protein sequence ID" value="KAJ7692528.1"/>
    <property type="molecule type" value="Genomic_DNA"/>
</dbReference>
<gene>
    <name evidence="2" type="ORF">B0H17DRAFT_1330717</name>
</gene>
<sequence>MALLRYRPHCASCFSSSHSSPHIARVQYNYYVADTQPSALGRASTSRASRARRVTHPLHQGSSSSSSCCGAPPDAAPRLTVVVNLRCAACACSTAIRAYSVDSARPRCVHAHSITTSRRIPEQNVLAFSAGTWSHQRRALHHRACDASRALFGLSQQLADSLNSWSASTRYPQVSASNSRIAQHRVRVDPQPGDAPSGEGPLDAGRAGSAATPPSSPASSDYTAVVACAGSGLNVSGSCACADIAADGTGGERGRWMYDVRFGASFPLSRALYTYHLPRSPRLFSIALHRTRFALPTRTRGIPLRTRLSDHALATLRALALRLLTRTALTRSYARPILYACDFSATGGRVRSSTACDFGGNETLRATEPCVRRRVDRRPARSRPERPRGACDFSVNATLRALPLRLLTPRSAYALARAGSPTACARLYALSGRPRATSAGTRRSGCPSPASVAACIAALALRRANALVRVEAILRRANSAGRATSVSHFSPHPFAPALSRLCYVTRPSARALMGVRDRRNARVRRSAHAPLHALRARVWLRLGRGGKTGAGTRMHDFGGTDARDGGVRARAGRDAPYDPSSRALFEDMGYDGGGVNGALRWKDLAMEYLLPVDEDLEEEKRAIEARKMASGASNAAAMQAGMGQDQAAEEDEKDESDENENDEDDEGSEETEGEKEDDEEEG</sequence>
<feature type="compositionally biased region" description="Basic and acidic residues" evidence="1">
    <location>
        <begin position="553"/>
        <end position="576"/>
    </location>
</feature>
<proteinExistence type="predicted"/>
<reference evidence="2" key="1">
    <citation type="submission" date="2023-03" db="EMBL/GenBank/DDBJ databases">
        <title>Massive genome expansion in bonnet fungi (Mycena s.s.) driven by repeated elements and novel gene families across ecological guilds.</title>
        <authorList>
            <consortium name="Lawrence Berkeley National Laboratory"/>
            <person name="Harder C.B."/>
            <person name="Miyauchi S."/>
            <person name="Viragh M."/>
            <person name="Kuo A."/>
            <person name="Thoen E."/>
            <person name="Andreopoulos B."/>
            <person name="Lu D."/>
            <person name="Skrede I."/>
            <person name="Drula E."/>
            <person name="Henrissat B."/>
            <person name="Morin E."/>
            <person name="Kohler A."/>
            <person name="Barry K."/>
            <person name="LaButti K."/>
            <person name="Morin E."/>
            <person name="Salamov A."/>
            <person name="Lipzen A."/>
            <person name="Mereny Z."/>
            <person name="Hegedus B."/>
            <person name="Baldrian P."/>
            <person name="Stursova M."/>
            <person name="Weitz H."/>
            <person name="Taylor A."/>
            <person name="Grigoriev I.V."/>
            <person name="Nagy L.G."/>
            <person name="Martin F."/>
            <person name="Kauserud H."/>
        </authorList>
    </citation>
    <scope>NUCLEOTIDE SEQUENCE</scope>
    <source>
        <strain evidence="2">CBHHK067</strain>
    </source>
</reference>
<protein>
    <submittedName>
        <fullName evidence="2">Uncharacterized protein</fullName>
    </submittedName>
</protein>
<evidence type="ECO:0000256" key="1">
    <source>
        <dbReference type="SAM" id="MobiDB-lite"/>
    </source>
</evidence>
<accession>A0AAD7DIG8</accession>
<feature type="compositionally biased region" description="Acidic residues" evidence="1">
    <location>
        <begin position="647"/>
        <end position="682"/>
    </location>
</feature>
<feature type="region of interest" description="Disordered" evidence="1">
    <location>
        <begin position="627"/>
        <end position="682"/>
    </location>
</feature>
<dbReference type="Proteomes" id="UP001221757">
    <property type="component" value="Unassembled WGS sequence"/>
</dbReference>
<organism evidence="2 3">
    <name type="scientific">Mycena rosella</name>
    <name type="common">Pink bonnet</name>
    <name type="synonym">Agaricus rosellus</name>
    <dbReference type="NCBI Taxonomy" id="1033263"/>
    <lineage>
        <taxon>Eukaryota</taxon>
        <taxon>Fungi</taxon>
        <taxon>Dikarya</taxon>
        <taxon>Basidiomycota</taxon>
        <taxon>Agaricomycotina</taxon>
        <taxon>Agaricomycetes</taxon>
        <taxon>Agaricomycetidae</taxon>
        <taxon>Agaricales</taxon>
        <taxon>Marasmiineae</taxon>
        <taxon>Mycenaceae</taxon>
        <taxon>Mycena</taxon>
    </lineage>
</organism>
<dbReference type="AlphaFoldDB" id="A0AAD7DIG8"/>
<feature type="compositionally biased region" description="Low complexity" evidence="1">
    <location>
        <begin position="628"/>
        <end position="646"/>
    </location>
</feature>
<feature type="compositionally biased region" description="Low complexity" evidence="1">
    <location>
        <begin position="204"/>
        <end position="217"/>
    </location>
</feature>
<evidence type="ECO:0000313" key="3">
    <source>
        <dbReference type="Proteomes" id="UP001221757"/>
    </source>
</evidence>
<name>A0AAD7DIG8_MYCRO</name>